<accession>A0A644ZZF6</accession>
<gene>
    <name evidence="1" type="ORF">SDC9_92028</name>
</gene>
<dbReference type="EMBL" id="VSSQ01010836">
    <property type="protein sequence ID" value="MPM45341.1"/>
    <property type="molecule type" value="Genomic_DNA"/>
</dbReference>
<comment type="caution">
    <text evidence="1">The sequence shown here is derived from an EMBL/GenBank/DDBJ whole genome shotgun (WGS) entry which is preliminary data.</text>
</comment>
<proteinExistence type="predicted"/>
<name>A0A644ZZF6_9ZZZZ</name>
<protein>
    <submittedName>
        <fullName evidence="1">Uncharacterized protein</fullName>
    </submittedName>
</protein>
<dbReference type="AlphaFoldDB" id="A0A644ZZF6"/>
<reference evidence="1" key="1">
    <citation type="submission" date="2019-08" db="EMBL/GenBank/DDBJ databases">
        <authorList>
            <person name="Kucharzyk K."/>
            <person name="Murdoch R.W."/>
            <person name="Higgins S."/>
            <person name="Loffler F."/>
        </authorList>
    </citation>
    <scope>NUCLEOTIDE SEQUENCE</scope>
</reference>
<organism evidence="1">
    <name type="scientific">bioreactor metagenome</name>
    <dbReference type="NCBI Taxonomy" id="1076179"/>
    <lineage>
        <taxon>unclassified sequences</taxon>
        <taxon>metagenomes</taxon>
        <taxon>ecological metagenomes</taxon>
    </lineage>
</organism>
<evidence type="ECO:0000313" key="1">
    <source>
        <dbReference type="EMBL" id="MPM45341.1"/>
    </source>
</evidence>
<sequence>MIIPLVSADGNAVIGGKPLVSAAGNQLLTLPMQEIRKIHVVGPVFLLIGKMDVDTHENTSYSNIKAPASQ</sequence>